<keyword evidence="1" id="KW-0472">Membrane</keyword>
<name>A0A8J4WHR2_9TREM</name>
<sequence length="81" mass="9712">MVDVTTFSRNVLLDRLSYRYMWPDQWERSAHTVQQGLFGRVDAAFTRYIDYPSNVRVCWTYLIFLKMNFMVINLVLSKVPK</sequence>
<dbReference type="Proteomes" id="UP000748531">
    <property type="component" value="Unassembled WGS sequence"/>
</dbReference>
<evidence type="ECO:0000313" key="2">
    <source>
        <dbReference type="EMBL" id="KAF5400866.1"/>
    </source>
</evidence>
<evidence type="ECO:0000313" key="3">
    <source>
        <dbReference type="Proteomes" id="UP000748531"/>
    </source>
</evidence>
<gene>
    <name evidence="2" type="ORF">PHET_05782</name>
</gene>
<dbReference type="EMBL" id="LUCH01002864">
    <property type="protein sequence ID" value="KAF5400866.1"/>
    <property type="molecule type" value="Genomic_DNA"/>
</dbReference>
<evidence type="ECO:0000256" key="1">
    <source>
        <dbReference type="SAM" id="Phobius"/>
    </source>
</evidence>
<keyword evidence="1" id="KW-1133">Transmembrane helix</keyword>
<feature type="transmembrane region" description="Helical" evidence="1">
    <location>
        <begin position="59"/>
        <end position="76"/>
    </location>
</feature>
<keyword evidence="3" id="KW-1185">Reference proteome</keyword>
<accession>A0A8J4WHR2</accession>
<dbReference type="AlphaFoldDB" id="A0A8J4WHR2"/>
<keyword evidence="1" id="KW-0812">Transmembrane</keyword>
<proteinExistence type="predicted"/>
<organism evidence="2 3">
    <name type="scientific">Paragonimus heterotremus</name>
    <dbReference type="NCBI Taxonomy" id="100268"/>
    <lineage>
        <taxon>Eukaryota</taxon>
        <taxon>Metazoa</taxon>
        <taxon>Spiralia</taxon>
        <taxon>Lophotrochozoa</taxon>
        <taxon>Platyhelminthes</taxon>
        <taxon>Trematoda</taxon>
        <taxon>Digenea</taxon>
        <taxon>Plagiorchiida</taxon>
        <taxon>Troglotremata</taxon>
        <taxon>Troglotrematidae</taxon>
        <taxon>Paragonimus</taxon>
    </lineage>
</organism>
<protein>
    <submittedName>
        <fullName evidence="2">Uncharacterized protein</fullName>
    </submittedName>
</protein>
<comment type="caution">
    <text evidence="2">The sequence shown here is derived from an EMBL/GenBank/DDBJ whole genome shotgun (WGS) entry which is preliminary data.</text>
</comment>
<reference evidence="2" key="1">
    <citation type="submission" date="2019-05" db="EMBL/GenBank/DDBJ databases">
        <title>Annotation for the trematode Paragonimus heterotremus.</title>
        <authorList>
            <person name="Choi Y.-J."/>
        </authorList>
    </citation>
    <scope>NUCLEOTIDE SEQUENCE</scope>
    <source>
        <strain evidence="2">LC</strain>
    </source>
</reference>